<keyword evidence="4 6" id="KW-1133">Transmembrane helix</keyword>
<evidence type="ECO:0008006" key="9">
    <source>
        <dbReference type="Google" id="ProtNLM"/>
    </source>
</evidence>
<feature type="transmembrane region" description="Helical" evidence="6">
    <location>
        <begin position="170"/>
        <end position="196"/>
    </location>
</feature>
<feature type="transmembrane region" description="Helical" evidence="6">
    <location>
        <begin position="309"/>
        <end position="326"/>
    </location>
</feature>
<evidence type="ECO:0000313" key="7">
    <source>
        <dbReference type="EMBL" id="KAA2245635.1"/>
    </source>
</evidence>
<keyword evidence="3 6" id="KW-0812">Transmembrane</keyword>
<evidence type="ECO:0000256" key="1">
    <source>
        <dbReference type="ARBA" id="ARBA00004651"/>
    </source>
</evidence>
<keyword evidence="2" id="KW-1003">Cell membrane</keyword>
<evidence type="ECO:0000256" key="4">
    <source>
        <dbReference type="ARBA" id="ARBA00022989"/>
    </source>
</evidence>
<feature type="transmembrane region" description="Helical" evidence="6">
    <location>
        <begin position="284"/>
        <end position="303"/>
    </location>
</feature>
<accession>A0A5B2W2N4</accession>
<comment type="subcellular location">
    <subcellularLocation>
        <location evidence="1">Cell membrane</location>
        <topology evidence="1">Multi-pass membrane protein</topology>
    </subcellularLocation>
</comment>
<feature type="transmembrane region" description="Helical" evidence="6">
    <location>
        <begin position="124"/>
        <end position="150"/>
    </location>
</feature>
<reference evidence="7 8" key="1">
    <citation type="submission" date="2019-09" db="EMBL/GenBank/DDBJ databases">
        <title>Chitinophaga ginsengihumi sp. nov., isolated from soil of ginseng rhizosphere.</title>
        <authorList>
            <person name="Lee J."/>
        </authorList>
    </citation>
    <scope>NUCLEOTIDE SEQUENCE [LARGE SCALE GENOMIC DNA]</scope>
    <source>
        <strain evidence="7 8">BN140078</strain>
    </source>
</reference>
<organism evidence="7 8">
    <name type="scientific">Chitinophaga agrisoli</name>
    <dbReference type="NCBI Taxonomy" id="2607653"/>
    <lineage>
        <taxon>Bacteria</taxon>
        <taxon>Pseudomonadati</taxon>
        <taxon>Bacteroidota</taxon>
        <taxon>Chitinophagia</taxon>
        <taxon>Chitinophagales</taxon>
        <taxon>Chitinophagaceae</taxon>
        <taxon>Chitinophaga</taxon>
    </lineage>
</organism>
<reference evidence="7 8" key="2">
    <citation type="submission" date="2019-09" db="EMBL/GenBank/DDBJ databases">
        <authorList>
            <person name="Jin C."/>
        </authorList>
    </citation>
    <scope>NUCLEOTIDE SEQUENCE [LARGE SCALE GENOMIC DNA]</scope>
    <source>
        <strain evidence="7 8">BN140078</strain>
    </source>
</reference>
<dbReference type="GO" id="GO:0005886">
    <property type="term" value="C:plasma membrane"/>
    <property type="evidence" value="ECO:0007669"/>
    <property type="project" value="UniProtKB-SubCell"/>
</dbReference>
<feature type="transmembrane region" description="Helical" evidence="6">
    <location>
        <begin position="222"/>
        <end position="240"/>
    </location>
</feature>
<keyword evidence="5 6" id="KW-0472">Membrane</keyword>
<evidence type="ECO:0000256" key="6">
    <source>
        <dbReference type="SAM" id="Phobius"/>
    </source>
</evidence>
<feature type="transmembrane region" description="Helical" evidence="6">
    <location>
        <begin position="7"/>
        <end position="29"/>
    </location>
</feature>
<gene>
    <name evidence="7" type="ORF">F0L74_06680</name>
</gene>
<sequence>MNKSTKIILNYLLGTALFSWLAWSIYIQVKHQPDLATSLQQMVFTLRQKGAMALLLVFVLMFFNWGLEARKWQLLVRSLENVSFLRAFSAVLSGVSLSINTPNRIGEYGGRMLYMSNQNKLKSIAATVVGSLSQLIITIIFGLTGLIYYINNFRLIKENGYFAPNFWENILLGLLVVIGALTILLYFRLQIIVAIFERIPVLRKAKVFVLIITRYTTADLQYLLLLSACRYVVFSAQYLILLDTFGVEMLWWQGFLMNAVIYLVMALVPTIAVVELGLRGKVSLYFLGLLSANTAAIIAATVGIWLVNLLLPAILGSLLLLGVKIFKDK</sequence>
<evidence type="ECO:0000313" key="8">
    <source>
        <dbReference type="Proteomes" id="UP000324611"/>
    </source>
</evidence>
<evidence type="ECO:0000256" key="2">
    <source>
        <dbReference type="ARBA" id="ARBA00022475"/>
    </source>
</evidence>
<feature type="transmembrane region" description="Helical" evidence="6">
    <location>
        <begin position="252"/>
        <end position="272"/>
    </location>
</feature>
<keyword evidence="8" id="KW-1185">Reference proteome</keyword>
<feature type="transmembrane region" description="Helical" evidence="6">
    <location>
        <begin position="49"/>
        <end position="67"/>
    </location>
</feature>
<dbReference type="AlphaFoldDB" id="A0A5B2W2N4"/>
<name>A0A5B2W2N4_9BACT</name>
<protein>
    <recommendedName>
        <fullName evidence="9">Lysylphosphatidylglycerol synthase-like protein</fullName>
    </recommendedName>
</protein>
<evidence type="ECO:0000256" key="5">
    <source>
        <dbReference type="ARBA" id="ARBA00023136"/>
    </source>
</evidence>
<evidence type="ECO:0000256" key="3">
    <source>
        <dbReference type="ARBA" id="ARBA00022692"/>
    </source>
</evidence>
<dbReference type="Proteomes" id="UP000324611">
    <property type="component" value="Unassembled WGS sequence"/>
</dbReference>
<dbReference type="Pfam" id="PF03706">
    <property type="entry name" value="LPG_synthase_TM"/>
    <property type="match status" value="1"/>
</dbReference>
<dbReference type="InterPro" id="IPR022791">
    <property type="entry name" value="L-PG_synthase/AglD"/>
</dbReference>
<comment type="caution">
    <text evidence="7">The sequence shown here is derived from an EMBL/GenBank/DDBJ whole genome shotgun (WGS) entry which is preliminary data.</text>
</comment>
<dbReference type="EMBL" id="VUOC01000001">
    <property type="protein sequence ID" value="KAA2245635.1"/>
    <property type="molecule type" value="Genomic_DNA"/>
</dbReference>
<proteinExistence type="predicted"/>